<dbReference type="eggNOG" id="COG5610">
    <property type="taxonomic scope" value="Bacteria"/>
</dbReference>
<dbReference type="NCBIfam" id="TIGR01549">
    <property type="entry name" value="HAD-SF-IA-v1"/>
    <property type="match status" value="1"/>
</dbReference>
<evidence type="ECO:0000313" key="1">
    <source>
        <dbReference type="EMBL" id="AHV99273.1"/>
    </source>
</evidence>
<sequence length="646" mass="75617">MNHLELIEKIKRVKVVSFDIFDTLILRKIEKPIHVFELIENFCEKAKETHVEEFALKRQQAEKAARDNVWMKERRTEVTIDEIYQEFQQETNKPHSVCEALKDLELNFEKLLCTKNEYMYEVYNECLKLNKSIIITSDMYLTHSFIKGLLTENGYKDYSKIYLSSELKITKATGELYSYIIQDLKIKPDEILHIGDNYHADIEEAQKKGIVTHYYPKCLDQNKKLSVFQDENSIETNILKGLINNKLFSSRKGEASYDFWYYFGYENVGLIYLSFIQWLYANLKQNDIEAVFFLSRDGFIMKKVFELMGMNQEFSSKYLYASRRALNFASIKAIDEDSLNFLVSGTSRLKVKEFLQRIGLNEFEYRERITKVGFPNEDHIVDSGEDYAKLRDLYASLSEVIADKATKERELLIEYLRQEEFFDYKKIAIVDIGWHGSMQFSLEKMIEDVPDKPEIFGYYFGTYEQAQRYIDQGLKLQGYLCDLGQPDEYYKTIKLCVEVFEFIFGAPHGSVINFYRDQGYIKPTLESTDMDQEKNEKLIAVQNGALDFVKEIEPLVKESSLILDIKTAIRPLQKILSKPSIEEAVRLGDLVHAEGFGEIYVKRYVAKPSTRISLLFNPAKLVKEYRNSFWKAGYLKRLTALNNKES</sequence>
<dbReference type="KEGG" id="psab:PSAB_21920"/>
<dbReference type="InterPro" id="IPR023214">
    <property type="entry name" value="HAD_sf"/>
</dbReference>
<evidence type="ECO:0000313" key="2">
    <source>
        <dbReference type="Proteomes" id="UP000019772"/>
    </source>
</evidence>
<reference evidence="1 2" key="1">
    <citation type="journal article" date="2014" name="PLoS Genet.">
        <title>Comparative Genomic Analysis of N2-Fixing and Non-N2-Fixing Paenibacillus spp.: Organization, Evolution and Expression of the Nitrogen Fixation Genes.</title>
        <authorList>
            <person name="Xie J.B."/>
            <person name="Du Z."/>
            <person name="Bai L."/>
            <person name="Tian C."/>
            <person name="Zhang Y."/>
            <person name="Xie J.Y."/>
            <person name="Wang T."/>
            <person name="Liu X."/>
            <person name="Chen X."/>
            <person name="Cheng Q."/>
            <person name="Chen S."/>
            <person name="Li J."/>
        </authorList>
    </citation>
    <scope>NUCLEOTIDE SEQUENCE [LARGE SCALE GENOMIC DNA]</scope>
    <source>
        <strain evidence="1 2">T27</strain>
    </source>
</reference>
<dbReference type="OrthoDB" id="9816564at2"/>
<proteinExistence type="predicted"/>
<protein>
    <submittedName>
        <fullName evidence="1">Uncharacterized protein</fullName>
    </submittedName>
</protein>
<dbReference type="InterPro" id="IPR006439">
    <property type="entry name" value="HAD-SF_hydro_IA"/>
</dbReference>
<dbReference type="RefSeq" id="WP_025336724.1">
    <property type="nucleotide sequence ID" value="NZ_CP004078.1"/>
</dbReference>
<dbReference type="Gene3D" id="3.40.50.1000">
    <property type="entry name" value="HAD superfamily/HAD-like"/>
    <property type="match status" value="1"/>
</dbReference>
<dbReference type="SUPFAM" id="SSF56784">
    <property type="entry name" value="HAD-like"/>
    <property type="match status" value="1"/>
</dbReference>
<accession>X5A4S9</accession>
<keyword evidence="2" id="KW-1185">Reference proteome</keyword>
<dbReference type="Pfam" id="PF00702">
    <property type="entry name" value="Hydrolase"/>
    <property type="match status" value="1"/>
</dbReference>
<dbReference type="Proteomes" id="UP000019772">
    <property type="component" value="Chromosome"/>
</dbReference>
<dbReference type="STRING" id="1268072.PSAB_21920"/>
<organism evidence="1 2">
    <name type="scientific">Paenibacillus sabinae T27</name>
    <dbReference type="NCBI Taxonomy" id="1268072"/>
    <lineage>
        <taxon>Bacteria</taxon>
        <taxon>Bacillati</taxon>
        <taxon>Bacillota</taxon>
        <taxon>Bacilli</taxon>
        <taxon>Bacillales</taxon>
        <taxon>Paenibacillaceae</taxon>
        <taxon>Paenibacillus</taxon>
    </lineage>
</organism>
<gene>
    <name evidence="1" type="ORF">PSAB_21920</name>
</gene>
<dbReference type="Gene3D" id="1.10.150.400">
    <property type="match status" value="1"/>
</dbReference>
<dbReference type="HOGENOM" id="CLU_017953_3_0_9"/>
<name>X5A4S9_9BACL</name>
<dbReference type="AlphaFoldDB" id="X5A4S9"/>
<dbReference type="EMBL" id="CP004078">
    <property type="protein sequence ID" value="AHV99273.1"/>
    <property type="molecule type" value="Genomic_DNA"/>
</dbReference>
<dbReference type="PATRIC" id="fig|1268072.3.peg.4516"/>
<dbReference type="InterPro" id="IPR036412">
    <property type="entry name" value="HAD-like_sf"/>
</dbReference>